<evidence type="ECO:0000313" key="2">
    <source>
        <dbReference type="Proteomes" id="UP000295238"/>
    </source>
</evidence>
<dbReference type="AlphaFoldDB" id="A0A4R5UAH6"/>
<protein>
    <submittedName>
        <fullName evidence="1">Uncharacterized protein</fullName>
    </submittedName>
</protein>
<dbReference type="RefSeq" id="WP_133317813.1">
    <property type="nucleotide sequence ID" value="NZ_SMTL01000006.1"/>
</dbReference>
<dbReference type="EMBL" id="SMTL01000006">
    <property type="protein sequence ID" value="TDK31812.1"/>
    <property type="molecule type" value="Genomic_DNA"/>
</dbReference>
<gene>
    <name evidence="1" type="ORF">E2F50_19305</name>
</gene>
<comment type="caution">
    <text evidence="1">The sequence shown here is derived from an EMBL/GenBank/DDBJ whole genome shotgun (WGS) entry which is preliminary data.</text>
</comment>
<accession>A0A4R5UAH6</accession>
<proteinExistence type="predicted"/>
<organism evidence="1 2">
    <name type="scientific">Rhizobium deserti</name>
    <dbReference type="NCBI Taxonomy" id="2547961"/>
    <lineage>
        <taxon>Bacteria</taxon>
        <taxon>Pseudomonadati</taxon>
        <taxon>Pseudomonadota</taxon>
        <taxon>Alphaproteobacteria</taxon>
        <taxon>Hyphomicrobiales</taxon>
        <taxon>Rhizobiaceae</taxon>
        <taxon>Rhizobium/Agrobacterium group</taxon>
        <taxon>Rhizobium</taxon>
    </lineage>
</organism>
<evidence type="ECO:0000313" key="1">
    <source>
        <dbReference type="EMBL" id="TDK31812.1"/>
    </source>
</evidence>
<keyword evidence="2" id="KW-1185">Reference proteome</keyword>
<sequence>MTISLTRYYPYRIDTIRASYNARAADLAKAMTVIRDRWTGTDVDDRLRALQRDEYGSLSNSDFAKRARLAQAVAVTTDRWDAGGRQILDLGIDFPLETPSRVKHPSLRVQEGQSLYVHLRTPGNDWDSDAAEGVYVTRVGEGSDETCLLGFVIGSPGTSVPKTLGQMLAEQSRVVFASVKSLGPSDELELIDGDPGLLGQLSVEGLLEDLIDAVDAPPEPLAVAAARRSNAR</sequence>
<reference evidence="1 2" key="1">
    <citation type="submission" date="2019-03" db="EMBL/GenBank/DDBJ databases">
        <title>Rhizobium sp. nov., an bacterium isolated from biocrust in Mu Us Desert.</title>
        <authorList>
            <person name="Lixiong L."/>
        </authorList>
    </citation>
    <scope>NUCLEOTIDE SEQUENCE [LARGE SCALE GENOMIC DNA]</scope>
    <source>
        <strain evidence="1 2">SPY-1</strain>
    </source>
</reference>
<name>A0A4R5UAH6_9HYPH</name>
<dbReference type="Proteomes" id="UP000295238">
    <property type="component" value="Unassembled WGS sequence"/>
</dbReference>